<protein>
    <submittedName>
        <fullName evidence="1">HET-like protein</fullName>
    </submittedName>
</protein>
<dbReference type="STRING" id="183478.A0A364MVD5"/>
<sequence length="299" mass="33831">MTVHKDACELPRFPSIIPPKRLDDYIYRAWSIYRFQYTKCNLTYSTDKLVAIQGIATWVSQVTGDEFVAGLWRSRIIEELCWYRDIPGAESSPWRAPSWSWASCDEGIRMCVTAHLHMQCATRQIEAELVDLNVNAKTSGQLEAASMRIKCKLLYALLIPQSSAEWPGDPRHDSLELFSSEGDPTNSNLSSRLANLDVFSYIDIDDGRIPEPEYGYVSVIQYCAHASTSEIPEVTEDSDEQEDDGKYPGGRFEALFLKPCDEASQAFKRVGIISPMTARTLRLVLKAHHMAEERVIILV</sequence>
<dbReference type="EMBL" id="QGDH01000146">
    <property type="protein sequence ID" value="RAR04773.1"/>
    <property type="molecule type" value="Genomic_DNA"/>
</dbReference>
<keyword evidence="2" id="KW-1185">Reference proteome</keyword>
<organism evidence="1 2">
    <name type="scientific">Stemphylium lycopersici</name>
    <name type="common">Tomato gray leaf spot disease fungus</name>
    <name type="synonym">Thyrospora lycopersici</name>
    <dbReference type="NCBI Taxonomy" id="183478"/>
    <lineage>
        <taxon>Eukaryota</taxon>
        <taxon>Fungi</taxon>
        <taxon>Dikarya</taxon>
        <taxon>Ascomycota</taxon>
        <taxon>Pezizomycotina</taxon>
        <taxon>Dothideomycetes</taxon>
        <taxon>Pleosporomycetidae</taxon>
        <taxon>Pleosporales</taxon>
        <taxon>Pleosporineae</taxon>
        <taxon>Pleosporaceae</taxon>
        <taxon>Stemphylium</taxon>
    </lineage>
</organism>
<comment type="caution">
    <text evidence="1">The sequence shown here is derived from an EMBL/GenBank/DDBJ whole genome shotgun (WGS) entry which is preliminary data.</text>
</comment>
<proteinExistence type="predicted"/>
<dbReference type="Proteomes" id="UP000249619">
    <property type="component" value="Unassembled WGS sequence"/>
</dbReference>
<dbReference type="OrthoDB" id="3683321at2759"/>
<evidence type="ECO:0000313" key="1">
    <source>
        <dbReference type="EMBL" id="RAR04773.1"/>
    </source>
</evidence>
<evidence type="ECO:0000313" key="2">
    <source>
        <dbReference type="Proteomes" id="UP000249619"/>
    </source>
</evidence>
<dbReference type="PANTHER" id="PTHR33112">
    <property type="entry name" value="DOMAIN PROTEIN, PUTATIVE-RELATED"/>
    <property type="match status" value="1"/>
</dbReference>
<name>A0A364MVD5_STELY</name>
<dbReference type="PANTHER" id="PTHR33112:SF10">
    <property type="entry name" value="TOL"/>
    <property type="match status" value="1"/>
</dbReference>
<accession>A0A364MVD5</accession>
<gene>
    <name evidence="1" type="ORF">DDE83_007675</name>
</gene>
<reference evidence="2" key="1">
    <citation type="submission" date="2018-05" db="EMBL/GenBank/DDBJ databases">
        <title>Draft genome sequence of Stemphylium lycopersici strain CIDEFI 213.</title>
        <authorList>
            <person name="Medina R."/>
            <person name="Franco M.E.E."/>
            <person name="Lucentini C.G."/>
            <person name="Saparrat M.C.N."/>
            <person name="Balatti P.A."/>
        </authorList>
    </citation>
    <scope>NUCLEOTIDE SEQUENCE [LARGE SCALE GENOMIC DNA]</scope>
    <source>
        <strain evidence="2">CIDEFI 213</strain>
    </source>
</reference>
<dbReference type="AlphaFoldDB" id="A0A364MVD5"/>